<protein>
    <submittedName>
        <fullName evidence="2">Uncharacterized protein</fullName>
    </submittedName>
</protein>
<evidence type="ECO:0000256" key="1">
    <source>
        <dbReference type="SAM" id="MobiDB-lite"/>
    </source>
</evidence>
<reference evidence="2" key="2">
    <citation type="submission" date="2022-06" db="UniProtKB">
        <authorList>
            <consortium name="EnsemblPlants"/>
        </authorList>
    </citation>
    <scope>IDENTIFICATION</scope>
</reference>
<evidence type="ECO:0000313" key="3">
    <source>
        <dbReference type="Proteomes" id="UP000015106"/>
    </source>
</evidence>
<sequence length="100" mass="10580">MNQLPVLLCHEHWTTPTTGTTASRPPSCIAISWWGSAAGALWPFTATTPGRSTPPPQAVHCQQHPGSHPHPGSFSYRGTSNDNEQAASVLMSSGTVAWSS</sequence>
<accession>A0A8R7RA36</accession>
<dbReference type="AlphaFoldDB" id="A0A8R7RA36"/>
<dbReference type="Gramene" id="TuG1812S0002010300.01.T01">
    <property type="protein sequence ID" value="TuG1812S0002010300.01.T01"/>
    <property type="gene ID" value="TuG1812S0002010300.01"/>
</dbReference>
<proteinExistence type="predicted"/>
<feature type="region of interest" description="Disordered" evidence="1">
    <location>
        <begin position="48"/>
        <end position="86"/>
    </location>
</feature>
<feature type="compositionally biased region" description="Polar residues" evidence="1">
    <location>
        <begin position="76"/>
        <end position="86"/>
    </location>
</feature>
<organism evidence="2 3">
    <name type="scientific">Triticum urartu</name>
    <name type="common">Red wild einkorn</name>
    <name type="synonym">Crithodium urartu</name>
    <dbReference type="NCBI Taxonomy" id="4572"/>
    <lineage>
        <taxon>Eukaryota</taxon>
        <taxon>Viridiplantae</taxon>
        <taxon>Streptophyta</taxon>
        <taxon>Embryophyta</taxon>
        <taxon>Tracheophyta</taxon>
        <taxon>Spermatophyta</taxon>
        <taxon>Magnoliopsida</taxon>
        <taxon>Liliopsida</taxon>
        <taxon>Poales</taxon>
        <taxon>Poaceae</taxon>
        <taxon>BOP clade</taxon>
        <taxon>Pooideae</taxon>
        <taxon>Triticodae</taxon>
        <taxon>Triticeae</taxon>
        <taxon>Triticinae</taxon>
        <taxon>Triticum</taxon>
    </lineage>
</organism>
<name>A0A8R7RA36_TRIUA</name>
<evidence type="ECO:0000313" key="2">
    <source>
        <dbReference type="EnsemblPlants" id="TuG1812S0002010300.01.T01"/>
    </source>
</evidence>
<dbReference type="EnsemblPlants" id="TuG1812S0002010300.01.T01">
    <property type="protein sequence ID" value="TuG1812S0002010300.01.T01"/>
    <property type="gene ID" value="TuG1812S0002010300.01"/>
</dbReference>
<keyword evidence="3" id="KW-1185">Reference proteome</keyword>
<reference evidence="3" key="1">
    <citation type="journal article" date="2013" name="Nature">
        <title>Draft genome of the wheat A-genome progenitor Triticum urartu.</title>
        <authorList>
            <person name="Ling H.Q."/>
            <person name="Zhao S."/>
            <person name="Liu D."/>
            <person name="Wang J."/>
            <person name="Sun H."/>
            <person name="Zhang C."/>
            <person name="Fan H."/>
            <person name="Li D."/>
            <person name="Dong L."/>
            <person name="Tao Y."/>
            <person name="Gao C."/>
            <person name="Wu H."/>
            <person name="Li Y."/>
            <person name="Cui Y."/>
            <person name="Guo X."/>
            <person name="Zheng S."/>
            <person name="Wang B."/>
            <person name="Yu K."/>
            <person name="Liang Q."/>
            <person name="Yang W."/>
            <person name="Lou X."/>
            <person name="Chen J."/>
            <person name="Feng M."/>
            <person name="Jian J."/>
            <person name="Zhang X."/>
            <person name="Luo G."/>
            <person name="Jiang Y."/>
            <person name="Liu J."/>
            <person name="Wang Z."/>
            <person name="Sha Y."/>
            <person name="Zhang B."/>
            <person name="Wu H."/>
            <person name="Tang D."/>
            <person name="Shen Q."/>
            <person name="Xue P."/>
            <person name="Zou S."/>
            <person name="Wang X."/>
            <person name="Liu X."/>
            <person name="Wang F."/>
            <person name="Yang Y."/>
            <person name="An X."/>
            <person name="Dong Z."/>
            <person name="Zhang K."/>
            <person name="Zhang X."/>
            <person name="Luo M.C."/>
            <person name="Dvorak J."/>
            <person name="Tong Y."/>
            <person name="Wang J."/>
            <person name="Yang H."/>
            <person name="Li Z."/>
            <person name="Wang D."/>
            <person name="Zhang A."/>
            <person name="Wang J."/>
        </authorList>
    </citation>
    <scope>NUCLEOTIDE SEQUENCE</scope>
    <source>
        <strain evidence="3">cv. G1812</strain>
    </source>
</reference>
<dbReference type="Proteomes" id="UP000015106">
    <property type="component" value="Unassembled WGS sequence"/>
</dbReference>